<evidence type="ECO:0000259" key="6">
    <source>
        <dbReference type="PROSITE" id="PS50071"/>
    </source>
</evidence>
<evidence type="ECO:0000256" key="1">
    <source>
        <dbReference type="ARBA" id="ARBA00023125"/>
    </source>
</evidence>
<protein>
    <submittedName>
        <fullName evidence="8">Homeodomain-containing transcription factor</fullName>
    </submittedName>
</protein>
<keyword evidence="3 4" id="KW-0539">Nucleus</keyword>
<dbReference type="EMBL" id="NRDI02000001">
    <property type="protein sequence ID" value="KAI1520176.1"/>
    <property type="molecule type" value="Genomic_DNA"/>
</dbReference>
<dbReference type="GO" id="GO:0000981">
    <property type="term" value="F:DNA-binding transcription factor activity, RNA polymerase II-specific"/>
    <property type="evidence" value="ECO:0007669"/>
    <property type="project" value="InterPro"/>
</dbReference>
<evidence type="ECO:0000256" key="5">
    <source>
        <dbReference type="SAM" id="MobiDB-lite"/>
    </source>
</evidence>
<dbReference type="OMA" id="WQCTFCY"/>
<dbReference type="CDD" id="cd00086">
    <property type="entry name" value="homeodomain"/>
    <property type="match status" value="1"/>
</dbReference>
<dbReference type="InterPro" id="IPR001356">
    <property type="entry name" value="HD"/>
</dbReference>
<comment type="subcellular location">
    <subcellularLocation>
        <location evidence="4">Nucleus</location>
    </subcellularLocation>
</comment>
<evidence type="ECO:0000313" key="7">
    <source>
        <dbReference type="EMBL" id="KAF7576346.1"/>
    </source>
</evidence>
<organism evidence="8 10">
    <name type="scientific">Pyrenophora tritici-repentis</name>
    <dbReference type="NCBI Taxonomy" id="45151"/>
    <lineage>
        <taxon>Eukaryota</taxon>
        <taxon>Fungi</taxon>
        <taxon>Dikarya</taxon>
        <taxon>Ascomycota</taxon>
        <taxon>Pezizomycotina</taxon>
        <taxon>Dothideomycetes</taxon>
        <taxon>Pleosporomycetidae</taxon>
        <taxon>Pleosporales</taxon>
        <taxon>Pleosporineae</taxon>
        <taxon>Pleosporaceae</taxon>
        <taxon>Pyrenophora</taxon>
    </lineage>
</organism>
<evidence type="ECO:0000313" key="10">
    <source>
        <dbReference type="Proteomes" id="UP000249757"/>
    </source>
</evidence>
<keyword evidence="1 4" id="KW-0238">DNA-binding</keyword>
<dbReference type="PANTHER" id="PTHR11850">
    <property type="entry name" value="HOMEOBOX PROTEIN TRANSCRIPTION FACTORS"/>
    <property type="match status" value="1"/>
</dbReference>
<dbReference type="InterPro" id="IPR008422">
    <property type="entry name" value="KN_HD"/>
</dbReference>
<dbReference type="PROSITE" id="PS00027">
    <property type="entry name" value="HOMEOBOX_1"/>
    <property type="match status" value="1"/>
</dbReference>
<name>A0A2W1FF28_9PLEO</name>
<dbReference type="GO" id="GO:0005634">
    <property type="term" value="C:nucleus"/>
    <property type="evidence" value="ECO:0007669"/>
    <property type="project" value="UniProtKB-SubCell"/>
</dbReference>
<comment type="caution">
    <text evidence="8">The sequence shown here is derived from an EMBL/GenBank/DDBJ whole genome shotgun (WGS) entry which is preliminary data.</text>
</comment>
<reference evidence="7 9" key="1">
    <citation type="journal article" date="2018" name="BMC Genomics">
        <title>Comparative genomics of the wheat fungal pathogen Pyrenophora tritici-repentis reveals chromosomal variations and genome plasticity.</title>
        <authorList>
            <person name="Moolhuijzen P."/>
            <person name="See P.T."/>
            <person name="Hane J.K."/>
            <person name="Shi G."/>
            <person name="Liu Z."/>
            <person name="Oliver R.P."/>
            <person name="Moffat C.S."/>
        </authorList>
    </citation>
    <scope>NUCLEOTIDE SEQUENCE [LARGE SCALE GENOMIC DNA]</scope>
    <source>
        <strain evidence="7">M4</strain>
    </source>
</reference>
<reference evidence="8" key="3">
    <citation type="journal article" date="2022" name="bioRxiv">
        <title>A global pangenome for the wheat fungal pathogen Pyrenophora tritici-repentis and prediction of effector protein structural homology.</title>
        <authorList>
            <person name="Moolhuijzen P."/>
            <person name="See P.T."/>
            <person name="Shi G."/>
            <person name="Powell H.R."/>
            <person name="Cockram J."/>
            <person name="Jorgensen L.N."/>
            <person name="Benslimane H."/>
            <person name="Strelkov S.E."/>
            <person name="Turner J."/>
            <person name="Liu Z."/>
            <person name="Moffat C.S."/>
        </authorList>
    </citation>
    <scope>NUCLEOTIDE SEQUENCE</scope>
    <source>
        <strain evidence="8">86-124</strain>
    </source>
</reference>
<feature type="DNA-binding region" description="Homeobox" evidence="4">
    <location>
        <begin position="214"/>
        <end position="276"/>
    </location>
</feature>
<keyword evidence="10" id="KW-1185">Reference proteome</keyword>
<dbReference type="Gene3D" id="1.10.10.60">
    <property type="entry name" value="Homeodomain-like"/>
    <property type="match status" value="1"/>
</dbReference>
<evidence type="ECO:0000256" key="2">
    <source>
        <dbReference type="ARBA" id="ARBA00023155"/>
    </source>
</evidence>
<evidence type="ECO:0000313" key="8">
    <source>
        <dbReference type="EMBL" id="KAI1520176.1"/>
    </source>
</evidence>
<sequence length="674" mass="74973">MLPPPGKVKAASIWSFDSGYGSNTLENEENFQTNHHASSSTYQVSSSLSSVGYGGLANFQSDGRLRLRAPGSTVEPVITKLNVFTTRAGFNTELLAPPHAHKRDECITCQLWNITNPDEGLKCSDCSGDTSMVPDAINHQDIQSKTQITVLDTTSVLQPEHLSQKPAARRCSACEIAALIDPDHLSTCSSCDPIAYRSSPESPICNSRIKRSGARRPPTKLESHALRCLREWLHENRKNPYPDADTKRSLAQRCGITEKQVNTWFTNARARGKLLKHNASDSASEDEGSSTSKRSSTAPAVKKKNSLSPTARFNPNYPDISCSASSSYSQEIEVPPTSRRGKKKDYGQLGVLFATPHALHIQSEPTVSTISAKGNGSETWQCTFCYQRIAHKSWRRHEETQHRPKRKWTCLLTGPSLHVASRTAISTYCVFCKIPDPSEDHLLLAHRISECANKSEHERTFLRPDHLRQHVNNFHKAPLDGEVRDLWRRGETGDETAEDWICGFCGHELKTWEARERHIAKHFKDGSTMTDWKEHTNLVAGADPSKKRPTSSEGRPNALPKIARMHTDLPVRQQHQHESDRMIVDGLDSSFEIADTDTMLSRSPLDGTFGSFIPLVWDRDYVDTSGKDLCDRDNALDSGCESGLPGIDNGEFGLESFGAGWLEGTLGLSECWLW</sequence>
<gene>
    <name evidence="8" type="ORF">Ptr86124_000544</name>
    <name evidence="7" type="ORF">PtrM4_005860</name>
</gene>
<dbReference type="SUPFAM" id="SSF46689">
    <property type="entry name" value="Homeodomain-like"/>
    <property type="match status" value="1"/>
</dbReference>
<dbReference type="InterPro" id="IPR009057">
    <property type="entry name" value="Homeodomain-like_sf"/>
</dbReference>
<reference evidence="10" key="4">
    <citation type="journal article" date="2022" name="Microb. Genom.">
        <title>A global pangenome for the wheat fungal pathogen Pyrenophora tritici-repentis and prediction of effector protein structural homology.</title>
        <authorList>
            <person name="Moolhuijzen P.M."/>
            <person name="See P.T."/>
            <person name="Shi G."/>
            <person name="Powell H.R."/>
            <person name="Cockram J."/>
            <person name="Jorgensen L.N."/>
            <person name="Benslimane H."/>
            <person name="Strelkov S.E."/>
            <person name="Turner J."/>
            <person name="Liu Z."/>
            <person name="Moffat C.S."/>
        </authorList>
    </citation>
    <scope>NUCLEOTIDE SEQUENCE [LARGE SCALE GENOMIC DNA]</scope>
</reference>
<dbReference type="GO" id="GO:0003677">
    <property type="term" value="F:DNA binding"/>
    <property type="evidence" value="ECO:0007669"/>
    <property type="project" value="UniProtKB-UniRule"/>
</dbReference>
<dbReference type="PROSITE" id="PS50071">
    <property type="entry name" value="HOMEOBOX_2"/>
    <property type="match status" value="1"/>
</dbReference>
<evidence type="ECO:0000256" key="3">
    <source>
        <dbReference type="ARBA" id="ARBA00023242"/>
    </source>
</evidence>
<dbReference type="OrthoDB" id="10056939at2759"/>
<dbReference type="Proteomes" id="UP000249757">
    <property type="component" value="Unassembled WGS sequence"/>
</dbReference>
<dbReference type="AlphaFoldDB" id="A0A2W1FF28"/>
<proteinExistence type="predicted"/>
<dbReference type="SMART" id="SM00389">
    <property type="entry name" value="HOX"/>
    <property type="match status" value="1"/>
</dbReference>
<feature type="region of interest" description="Disordered" evidence="5">
    <location>
        <begin position="276"/>
        <end position="314"/>
    </location>
</feature>
<dbReference type="Proteomes" id="UP000245464">
    <property type="component" value="Chromosome 1"/>
</dbReference>
<dbReference type="InterPro" id="IPR017970">
    <property type="entry name" value="Homeobox_CS"/>
</dbReference>
<dbReference type="EMBL" id="NQIK02000001">
    <property type="protein sequence ID" value="KAF7576346.1"/>
    <property type="molecule type" value="Genomic_DNA"/>
</dbReference>
<evidence type="ECO:0000256" key="4">
    <source>
        <dbReference type="PROSITE-ProRule" id="PRU00108"/>
    </source>
</evidence>
<dbReference type="InterPro" id="IPR050224">
    <property type="entry name" value="TALE_homeobox"/>
</dbReference>
<accession>A0A2W1FF28</accession>
<dbReference type="Pfam" id="PF05920">
    <property type="entry name" value="Homeobox_KN"/>
    <property type="match status" value="1"/>
</dbReference>
<keyword evidence="2 4" id="KW-0371">Homeobox</keyword>
<evidence type="ECO:0000313" key="9">
    <source>
        <dbReference type="Proteomes" id="UP000245464"/>
    </source>
</evidence>
<feature type="domain" description="Homeobox" evidence="6">
    <location>
        <begin position="212"/>
        <end position="275"/>
    </location>
</feature>
<reference evidence="8" key="2">
    <citation type="submission" date="2021-05" db="EMBL/GenBank/DDBJ databases">
        <authorList>
            <person name="Moolhuijzen P.M."/>
            <person name="Moffat C.S."/>
        </authorList>
    </citation>
    <scope>NUCLEOTIDE SEQUENCE</scope>
    <source>
        <strain evidence="8">86-124</strain>
    </source>
</reference>